<dbReference type="PANTHER" id="PTHR42879">
    <property type="entry name" value="3-OXOACYL-(ACYL-CARRIER-PROTEIN) REDUCTASE"/>
    <property type="match status" value="1"/>
</dbReference>
<dbReference type="SUPFAM" id="SSF51735">
    <property type="entry name" value="NAD(P)-binding Rossmann-fold domains"/>
    <property type="match status" value="1"/>
</dbReference>
<sequence length="241" mass="25552">MRSILITGGNGGLGLGIGRYFLEKQDDAQVWLGVRSNRGAATALADEFDGRCRLVDLEVTSREAWEAAVSTMTEAHGRLDVLVNNAGMHRDALLATMDDDAWHSVVSSNLDSVFFGCRAVIPTMMRQRFGRIVNIASLSAILPPLGQTNYAAAKAGVVALTQTLAKEVARAGITVNAVLPGYIETEALAPMDEEAAKQAKRGIPMRRFGQPAEVAAAVAFLACQDAGYVTGSALKIDGGIF</sequence>
<dbReference type="PROSITE" id="PS00061">
    <property type="entry name" value="ADH_SHORT"/>
    <property type="match status" value="1"/>
</dbReference>
<comment type="caution">
    <text evidence="3">The sequence shown here is derived from an EMBL/GenBank/DDBJ whole genome shotgun (WGS) entry which is preliminary data.</text>
</comment>
<evidence type="ECO:0000313" key="3">
    <source>
        <dbReference type="EMBL" id="GAA5480971.1"/>
    </source>
</evidence>
<dbReference type="PRINTS" id="PR00081">
    <property type="entry name" value="GDHRDH"/>
</dbReference>
<evidence type="ECO:0000256" key="1">
    <source>
        <dbReference type="ARBA" id="ARBA00006484"/>
    </source>
</evidence>
<dbReference type="InterPro" id="IPR057326">
    <property type="entry name" value="KR_dom"/>
</dbReference>
<dbReference type="PANTHER" id="PTHR42879:SF2">
    <property type="entry name" value="3-OXOACYL-[ACYL-CARRIER-PROTEIN] REDUCTASE FABG"/>
    <property type="match status" value="1"/>
</dbReference>
<dbReference type="Pfam" id="PF13561">
    <property type="entry name" value="adh_short_C2"/>
    <property type="match status" value="1"/>
</dbReference>
<dbReference type="InterPro" id="IPR050259">
    <property type="entry name" value="SDR"/>
</dbReference>
<gene>
    <name evidence="3" type="primary">fabG_1</name>
    <name evidence="3" type="ORF">Hsar01_00176</name>
</gene>
<dbReference type="SMART" id="SM00822">
    <property type="entry name" value="PKS_KR"/>
    <property type="match status" value="1"/>
</dbReference>
<dbReference type="InterPro" id="IPR036291">
    <property type="entry name" value="NAD(P)-bd_dom_sf"/>
</dbReference>
<dbReference type="RefSeq" id="WP_353565127.1">
    <property type="nucleotide sequence ID" value="NZ_BAABRI010000001.1"/>
</dbReference>
<dbReference type="PRINTS" id="PR00080">
    <property type="entry name" value="SDRFAMILY"/>
</dbReference>
<reference evidence="3 4" key="1">
    <citation type="submission" date="2024-02" db="EMBL/GenBank/DDBJ databases">
        <title>Haloferula sargassicola NBRC 104335.</title>
        <authorList>
            <person name="Ichikawa N."/>
            <person name="Katano-Makiyama Y."/>
            <person name="Hidaka K."/>
        </authorList>
    </citation>
    <scope>NUCLEOTIDE SEQUENCE [LARGE SCALE GENOMIC DNA]</scope>
    <source>
        <strain evidence="3 4">NBRC 104335</strain>
    </source>
</reference>
<evidence type="ECO:0000259" key="2">
    <source>
        <dbReference type="SMART" id="SM00822"/>
    </source>
</evidence>
<dbReference type="EMBL" id="BAABRI010000001">
    <property type="protein sequence ID" value="GAA5480971.1"/>
    <property type="molecule type" value="Genomic_DNA"/>
</dbReference>
<keyword evidence="4" id="KW-1185">Reference proteome</keyword>
<dbReference type="InterPro" id="IPR002347">
    <property type="entry name" value="SDR_fam"/>
</dbReference>
<proteinExistence type="inferred from homology"/>
<accession>A0ABP9UH21</accession>
<feature type="domain" description="Ketoreductase" evidence="2">
    <location>
        <begin position="2"/>
        <end position="181"/>
    </location>
</feature>
<dbReference type="NCBIfam" id="NF009466">
    <property type="entry name" value="PRK12826.1-2"/>
    <property type="match status" value="1"/>
</dbReference>
<name>A0ABP9UH21_9BACT</name>
<dbReference type="InterPro" id="IPR020904">
    <property type="entry name" value="Sc_DH/Rdtase_CS"/>
</dbReference>
<protein>
    <submittedName>
        <fullName evidence="3">3-oxoacyl-[acyl-carrier-protein] reductase FabG</fullName>
    </submittedName>
</protein>
<comment type="similarity">
    <text evidence="1">Belongs to the short-chain dehydrogenases/reductases (SDR) family.</text>
</comment>
<dbReference type="Gene3D" id="3.40.50.720">
    <property type="entry name" value="NAD(P)-binding Rossmann-like Domain"/>
    <property type="match status" value="1"/>
</dbReference>
<organism evidence="3 4">
    <name type="scientific">Haloferula sargassicola</name>
    <dbReference type="NCBI Taxonomy" id="490096"/>
    <lineage>
        <taxon>Bacteria</taxon>
        <taxon>Pseudomonadati</taxon>
        <taxon>Verrucomicrobiota</taxon>
        <taxon>Verrucomicrobiia</taxon>
        <taxon>Verrucomicrobiales</taxon>
        <taxon>Verrucomicrobiaceae</taxon>
        <taxon>Haloferula</taxon>
    </lineage>
</organism>
<evidence type="ECO:0000313" key="4">
    <source>
        <dbReference type="Proteomes" id="UP001476282"/>
    </source>
</evidence>
<dbReference type="Proteomes" id="UP001476282">
    <property type="component" value="Unassembled WGS sequence"/>
</dbReference>